<dbReference type="InterPro" id="IPR020904">
    <property type="entry name" value="Sc_DH/Rdtase_CS"/>
</dbReference>
<dbReference type="PROSITE" id="PS00061">
    <property type="entry name" value="ADH_SHORT"/>
    <property type="match status" value="1"/>
</dbReference>
<keyword evidence="2" id="KW-0520">NAD</keyword>
<reference evidence="5" key="1">
    <citation type="journal article" date="2023" name="IMA Fungus">
        <title>Comparative genomic study of the Penicillium genus elucidates a diverse pangenome and 15 lateral gene transfer events.</title>
        <authorList>
            <person name="Petersen C."/>
            <person name="Sorensen T."/>
            <person name="Nielsen M.R."/>
            <person name="Sondergaard T.E."/>
            <person name="Sorensen J.L."/>
            <person name="Fitzpatrick D.A."/>
            <person name="Frisvad J.C."/>
            <person name="Nielsen K.L."/>
        </authorList>
    </citation>
    <scope>NUCLEOTIDE SEQUENCE</scope>
    <source>
        <strain evidence="5">IBT 17514</strain>
    </source>
</reference>
<evidence type="ECO:0000259" key="4">
    <source>
        <dbReference type="Pfam" id="PF16363"/>
    </source>
</evidence>
<evidence type="ECO:0000256" key="2">
    <source>
        <dbReference type="ARBA" id="ARBA00023027"/>
    </source>
</evidence>
<evidence type="ECO:0000313" key="6">
    <source>
        <dbReference type="Proteomes" id="UP001215712"/>
    </source>
</evidence>
<dbReference type="InterPro" id="IPR005888">
    <property type="entry name" value="dTDP_Gluc_deHydtase"/>
</dbReference>
<organism evidence="5 6">
    <name type="scientific">Penicillium malachiteum</name>
    <dbReference type="NCBI Taxonomy" id="1324776"/>
    <lineage>
        <taxon>Eukaryota</taxon>
        <taxon>Fungi</taxon>
        <taxon>Dikarya</taxon>
        <taxon>Ascomycota</taxon>
        <taxon>Pezizomycotina</taxon>
        <taxon>Eurotiomycetes</taxon>
        <taxon>Eurotiomycetidae</taxon>
        <taxon>Eurotiales</taxon>
        <taxon>Aspergillaceae</taxon>
        <taxon>Penicillium</taxon>
    </lineage>
</organism>
<comment type="cofactor">
    <cofactor evidence="1">
        <name>NAD(+)</name>
        <dbReference type="ChEBI" id="CHEBI:57540"/>
    </cofactor>
</comment>
<comment type="caution">
    <text evidence="5">The sequence shown here is derived from an EMBL/GenBank/DDBJ whole genome shotgun (WGS) entry which is preliminary data.</text>
</comment>
<dbReference type="AlphaFoldDB" id="A0AAD6MXC6"/>
<protein>
    <recommendedName>
        <fullName evidence="4">NAD(P)-binding domain-containing protein</fullName>
    </recommendedName>
</protein>
<dbReference type="GO" id="GO:0009225">
    <property type="term" value="P:nucleotide-sugar metabolic process"/>
    <property type="evidence" value="ECO:0007669"/>
    <property type="project" value="InterPro"/>
</dbReference>
<dbReference type="GO" id="GO:0008460">
    <property type="term" value="F:dTDP-glucose 4,6-dehydratase activity"/>
    <property type="evidence" value="ECO:0007669"/>
    <property type="project" value="InterPro"/>
</dbReference>
<evidence type="ECO:0000256" key="1">
    <source>
        <dbReference type="ARBA" id="ARBA00001911"/>
    </source>
</evidence>
<accession>A0AAD6MXC6</accession>
<dbReference type="Proteomes" id="UP001215712">
    <property type="component" value="Unassembled WGS sequence"/>
</dbReference>
<evidence type="ECO:0000313" key="5">
    <source>
        <dbReference type="EMBL" id="KAJ5728172.1"/>
    </source>
</evidence>
<dbReference type="FunFam" id="3.40.50.720:FF:000304">
    <property type="entry name" value="UDP-glucose 4,6-dehydratase"/>
    <property type="match status" value="1"/>
</dbReference>
<keyword evidence="6" id="KW-1185">Reference proteome</keyword>
<dbReference type="Gene3D" id="3.40.50.720">
    <property type="entry name" value="NAD(P)-binding Rossmann-like Domain"/>
    <property type="match status" value="1"/>
</dbReference>
<dbReference type="SUPFAM" id="SSF51735">
    <property type="entry name" value="NAD(P)-binding Rossmann-fold domains"/>
    <property type="match status" value="1"/>
</dbReference>
<dbReference type="PANTHER" id="PTHR43000">
    <property type="entry name" value="DTDP-D-GLUCOSE 4,6-DEHYDRATASE-RELATED"/>
    <property type="match status" value="1"/>
</dbReference>
<evidence type="ECO:0000256" key="3">
    <source>
        <dbReference type="ARBA" id="ARBA00023239"/>
    </source>
</evidence>
<dbReference type="InterPro" id="IPR036291">
    <property type="entry name" value="NAD(P)-bd_dom_sf"/>
</dbReference>
<dbReference type="EMBL" id="JAQJAN010000005">
    <property type="protein sequence ID" value="KAJ5728172.1"/>
    <property type="molecule type" value="Genomic_DNA"/>
</dbReference>
<name>A0AAD6MXC6_9EURO</name>
<dbReference type="Gene3D" id="3.90.25.10">
    <property type="entry name" value="UDP-galactose 4-epimerase, domain 1"/>
    <property type="match status" value="1"/>
</dbReference>
<feature type="domain" description="NAD(P)-binding" evidence="4">
    <location>
        <begin position="28"/>
        <end position="337"/>
    </location>
</feature>
<sequence>MDFNDGSSSGYSSSHDGNKDQAHIRTVMVTGAAGFIGGWFVRHILREYGDKYIIVGFDNLEYCASLANFTEVQHLSNFHFVKGDICDIKDVENNLRKYSVDAIVHFAAKTHVDESFRTPLSFTATNVLGTQILLEACRKQGNIERIVHVSTDEIYGENDPAQLVSFTEDHPMNPTNPYSASKAAAEMIVNGYQKSFKMPIIITRCNNVFGPYQFPEKLIPKFIMLFNNNLRMPIHGEGRNMRAFLYAGDAAEALDVIFHKGVPGEAYNIASSNQVQVLEVAKKIVQNSKHISRDLFNSIEMVKDRPFNDSMYWTDGSKLEALGWKQRTGFDEGLQRTIQWYSGIDRVWCQRDSPWRDY</sequence>
<proteinExistence type="predicted"/>
<dbReference type="CDD" id="cd05246">
    <property type="entry name" value="dTDP_GD_SDR_e"/>
    <property type="match status" value="1"/>
</dbReference>
<dbReference type="InterPro" id="IPR016040">
    <property type="entry name" value="NAD(P)-bd_dom"/>
</dbReference>
<keyword evidence="3" id="KW-0456">Lyase</keyword>
<dbReference type="Pfam" id="PF16363">
    <property type="entry name" value="GDP_Man_Dehyd"/>
    <property type="match status" value="1"/>
</dbReference>
<reference evidence="5" key="2">
    <citation type="submission" date="2023-01" db="EMBL/GenBank/DDBJ databases">
        <authorList>
            <person name="Petersen C."/>
        </authorList>
    </citation>
    <scope>NUCLEOTIDE SEQUENCE</scope>
    <source>
        <strain evidence="5">IBT 17514</strain>
    </source>
</reference>
<gene>
    <name evidence="5" type="ORF">N7493_004502</name>
</gene>